<name>A0A1H6U563_9FIRM</name>
<dbReference type="STRING" id="84035.SAMN05660742_101245"/>
<gene>
    <name evidence="2" type="ORF">SAMN05660742_101245</name>
</gene>
<dbReference type="InterPro" id="IPR024419">
    <property type="entry name" value="YvrJ"/>
</dbReference>
<dbReference type="AlphaFoldDB" id="A0A1H6U563"/>
<dbReference type="Proteomes" id="UP000199662">
    <property type="component" value="Unassembled WGS sequence"/>
</dbReference>
<evidence type="ECO:0000256" key="1">
    <source>
        <dbReference type="SAM" id="Phobius"/>
    </source>
</evidence>
<organism evidence="2 3">
    <name type="scientific">Propionispira arboris</name>
    <dbReference type="NCBI Taxonomy" id="84035"/>
    <lineage>
        <taxon>Bacteria</taxon>
        <taxon>Bacillati</taxon>
        <taxon>Bacillota</taxon>
        <taxon>Negativicutes</taxon>
        <taxon>Selenomonadales</taxon>
        <taxon>Selenomonadaceae</taxon>
        <taxon>Propionispira</taxon>
    </lineage>
</organism>
<dbReference type="EMBL" id="FNZK01000001">
    <property type="protein sequence ID" value="SEI85664.1"/>
    <property type="molecule type" value="Genomic_DNA"/>
</dbReference>
<evidence type="ECO:0000313" key="2">
    <source>
        <dbReference type="EMBL" id="SEI85664.1"/>
    </source>
</evidence>
<accession>A0A1H6U563</accession>
<sequence>MDQLLMYMSSYGFPMVVSAFLLVRIEKKLDILDSSIRDLTRVIEKKL</sequence>
<evidence type="ECO:0000313" key="3">
    <source>
        <dbReference type="Proteomes" id="UP000199662"/>
    </source>
</evidence>
<protein>
    <submittedName>
        <fullName evidence="2">YvrJ protein family protein</fullName>
    </submittedName>
</protein>
<proteinExistence type="predicted"/>
<keyword evidence="3" id="KW-1185">Reference proteome</keyword>
<keyword evidence="1" id="KW-0472">Membrane</keyword>
<reference evidence="3" key="1">
    <citation type="submission" date="2016-10" db="EMBL/GenBank/DDBJ databases">
        <authorList>
            <person name="Varghese N."/>
            <person name="Submissions S."/>
        </authorList>
    </citation>
    <scope>NUCLEOTIDE SEQUENCE [LARGE SCALE GENOMIC DNA]</scope>
    <source>
        <strain evidence="3">DSM 2179</strain>
    </source>
</reference>
<dbReference type="RefSeq" id="WP_019551976.1">
    <property type="nucleotide sequence ID" value="NZ_FNZK01000001.1"/>
</dbReference>
<keyword evidence="1" id="KW-0812">Transmembrane</keyword>
<keyword evidence="1" id="KW-1133">Transmembrane helix</keyword>
<dbReference type="Pfam" id="PF12841">
    <property type="entry name" value="YvrJ"/>
    <property type="match status" value="1"/>
</dbReference>
<feature type="transmembrane region" description="Helical" evidence="1">
    <location>
        <begin position="6"/>
        <end position="25"/>
    </location>
</feature>